<dbReference type="CDD" id="cd09917">
    <property type="entry name" value="F-box_SF"/>
    <property type="match status" value="1"/>
</dbReference>
<dbReference type="Proteomes" id="UP000719766">
    <property type="component" value="Unassembled WGS sequence"/>
</dbReference>
<feature type="domain" description="F-box" evidence="1">
    <location>
        <begin position="2"/>
        <end position="48"/>
    </location>
</feature>
<name>A0A9P7J040_9AGAM</name>
<dbReference type="InterPro" id="IPR036047">
    <property type="entry name" value="F-box-like_dom_sf"/>
</dbReference>
<dbReference type="Gene3D" id="1.20.1280.50">
    <property type="match status" value="1"/>
</dbReference>
<reference evidence="2" key="1">
    <citation type="journal article" date="2020" name="New Phytol.">
        <title>Comparative genomics reveals dynamic genome evolution in host specialist ectomycorrhizal fungi.</title>
        <authorList>
            <person name="Lofgren L.A."/>
            <person name="Nguyen N.H."/>
            <person name="Vilgalys R."/>
            <person name="Ruytinx J."/>
            <person name="Liao H.L."/>
            <person name="Branco S."/>
            <person name="Kuo A."/>
            <person name="LaButti K."/>
            <person name="Lipzen A."/>
            <person name="Andreopoulos W."/>
            <person name="Pangilinan J."/>
            <person name="Riley R."/>
            <person name="Hundley H."/>
            <person name="Na H."/>
            <person name="Barry K."/>
            <person name="Grigoriev I.V."/>
            <person name="Stajich J.E."/>
            <person name="Kennedy P.G."/>
        </authorList>
    </citation>
    <scope>NUCLEOTIDE SEQUENCE</scope>
    <source>
        <strain evidence="2">S12</strain>
    </source>
</reference>
<dbReference type="RefSeq" id="XP_041162990.1">
    <property type="nucleotide sequence ID" value="XM_041309582.1"/>
</dbReference>
<dbReference type="OrthoDB" id="2745718at2759"/>
<sequence>MAIELFSLPTELIWRILSILAPRDICRCAITCRAFWNMIQNSVRIQYQLELYAQGFTKTTTMDSIGVSREMSSLKRSTSLWRSGLHLNTVLEERLMTSTFPEHPSLRWLRFGMKRGLLWMLVQGGLFIRDYNTNTNLSRTWAIHDLSSQHRPNFLTVDPLQDLVVIVSLPGIVTVTDTEQDYHAFWVECRSASSQHPHPDSACASLECKHTFDICGVYHVDLIGEPAIYGDYIFVFYYIENKSYKRASATFMQAIDWRKGYVKSHLFPDYYQQGSQHQFYVVDQRTIVVIGSSFITVHTLQDIDGSLRPRLTYLLPKCHHSSFPFMFVHASPSFSGTAPHADLMPGYVPSLESQIVVLELISCPRTLSIILVIDTVIFSGTALQSETHVKIPWSDWGPQYTCCFPHDPCYQISVFGSKMAYTLPRDHSPEPGQRLEKLSAAGHFYIHIWDFNKRVIARSGNFYNPDSPDPFIRKPGRVVQSCFDEEIISNHPYTATVCRAPFLTRGLRKLFLEQDRLILTSVRPGTVDIQVLSPVQMDVGSDFTH</sequence>
<protein>
    <recommendedName>
        <fullName evidence="1">F-box domain-containing protein</fullName>
    </recommendedName>
</protein>
<dbReference type="AlphaFoldDB" id="A0A9P7J040"/>
<evidence type="ECO:0000313" key="3">
    <source>
        <dbReference type="Proteomes" id="UP000719766"/>
    </source>
</evidence>
<dbReference type="SUPFAM" id="SSF81383">
    <property type="entry name" value="F-box domain"/>
    <property type="match status" value="1"/>
</dbReference>
<dbReference type="EMBL" id="JABBWE010000014">
    <property type="protein sequence ID" value="KAG1798179.1"/>
    <property type="molecule type" value="Genomic_DNA"/>
</dbReference>
<dbReference type="GeneID" id="64603346"/>
<evidence type="ECO:0000259" key="1">
    <source>
        <dbReference type="PROSITE" id="PS50181"/>
    </source>
</evidence>
<organism evidence="2 3">
    <name type="scientific">Suillus plorans</name>
    <dbReference type="NCBI Taxonomy" id="116603"/>
    <lineage>
        <taxon>Eukaryota</taxon>
        <taxon>Fungi</taxon>
        <taxon>Dikarya</taxon>
        <taxon>Basidiomycota</taxon>
        <taxon>Agaricomycotina</taxon>
        <taxon>Agaricomycetes</taxon>
        <taxon>Agaricomycetidae</taxon>
        <taxon>Boletales</taxon>
        <taxon>Suillineae</taxon>
        <taxon>Suillaceae</taxon>
        <taxon>Suillus</taxon>
    </lineage>
</organism>
<proteinExistence type="predicted"/>
<dbReference type="Pfam" id="PF12937">
    <property type="entry name" value="F-box-like"/>
    <property type="match status" value="1"/>
</dbReference>
<dbReference type="PROSITE" id="PS50181">
    <property type="entry name" value="FBOX"/>
    <property type="match status" value="1"/>
</dbReference>
<comment type="caution">
    <text evidence="2">The sequence shown here is derived from an EMBL/GenBank/DDBJ whole genome shotgun (WGS) entry which is preliminary data.</text>
</comment>
<evidence type="ECO:0000313" key="2">
    <source>
        <dbReference type="EMBL" id="KAG1798179.1"/>
    </source>
</evidence>
<accession>A0A9P7J040</accession>
<dbReference type="InterPro" id="IPR001810">
    <property type="entry name" value="F-box_dom"/>
</dbReference>
<gene>
    <name evidence="2" type="ORF">HD556DRAFT_1534929</name>
</gene>
<keyword evidence="3" id="KW-1185">Reference proteome</keyword>